<accession>N2B997</accession>
<proteinExistence type="predicted"/>
<comment type="caution">
    <text evidence="2">The sequence shown here is derived from an EMBL/GenBank/DDBJ whole genome shotgun (WGS) entry which is preliminary data.</text>
</comment>
<gene>
    <name evidence="2" type="ORF">C826_01795</name>
</gene>
<dbReference type="HOGENOM" id="CLU_753922_0_0_7"/>
<evidence type="ECO:0000313" key="3">
    <source>
        <dbReference type="Proteomes" id="UP000012527"/>
    </source>
</evidence>
<name>N2B997_9HELI</name>
<reference evidence="2 3" key="1">
    <citation type="submission" date="2013-02" db="EMBL/GenBank/DDBJ databases">
        <title>The Genome Sequence of Helicobacter bilis WiWa.</title>
        <authorList>
            <consortium name="The Broad Institute Genome Sequencing Platform"/>
            <person name="Ward D."/>
            <person name="Overstreet A.-M.C."/>
            <person name="Ramer-Tait A.E."/>
            <person name="Phillips G.J."/>
            <person name="Wannemuehler M.J."/>
            <person name="Walker B."/>
            <person name="Young S.K."/>
            <person name="Zeng Q."/>
            <person name="Gargeya S."/>
            <person name="Fitzgerald M."/>
            <person name="Haas B."/>
            <person name="Abouelleil A."/>
            <person name="Alvarado L."/>
            <person name="Arachchi H.M."/>
            <person name="Berlin A.M."/>
            <person name="Chapman S.B."/>
            <person name="Dewar J."/>
            <person name="Goldberg J."/>
            <person name="Griggs A."/>
            <person name="Gujja S."/>
            <person name="Hansen M."/>
            <person name="Howarth C."/>
            <person name="Imamovic A."/>
            <person name="Larimer J."/>
            <person name="McCowan C."/>
            <person name="Murphy C."/>
            <person name="Neiman D."/>
            <person name="Pearson M."/>
            <person name="Priest M."/>
            <person name="Roberts A."/>
            <person name="Saif S."/>
            <person name="Shea T."/>
            <person name="Sisk P."/>
            <person name="Sykes S."/>
            <person name="Wortman J."/>
            <person name="Nusbaum C."/>
            <person name="Birren B."/>
        </authorList>
    </citation>
    <scope>NUCLEOTIDE SEQUENCE [LARGE SCALE GENOMIC DNA]</scope>
    <source>
        <strain evidence="2 3">WiWa</strain>
    </source>
</reference>
<dbReference type="AlphaFoldDB" id="N2B997"/>
<protein>
    <submittedName>
        <fullName evidence="2">Uncharacterized protein</fullName>
    </submittedName>
</protein>
<dbReference type="Proteomes" id="UP000012527">
    <property type="component" value="Unassembled WGS sequence"/>
</dbReference>
<evidence type="ECO:0000256" key="1">
    <source>
        <dbReference type="SAM" id="Coils"/>
    </source>
</evidence>
<dbReference type="EMBL" id="AQFW01000015">
    <property type="protein sequence ID" value="EMZ38282.1"/>
    <property type="molecule type" value="Genomic_DNA"/>
</dbReference>
<sequence length="367" mass="44145">MENQDLLNRKLKHTSKLIQEKAKYEILMGYLQELKEKKKNSVKKVRKNSTTFKEIVLNIDKHHTIKDIEIAYKKVQEAIPKLQEANFINVAIHRDEGHFNKITDEPVVNYHAHLLLNNLDKNNKTIFRQLTRAELSKIQDIMAESLQMERGARNSNNKHKTKWQLEHEKNKHINKIRELLPQVENELKKDKERDTEQQQYYTDFIEWYIIDRKMRNIDYMRKSLHDKYKNNTLHEYLEKYDNTALVDYKVHLRLLEKEKQAEQEKADMSLEQKQQQGIMQPEITAEYYINELFFKNWGNSNKSKFNTRSQAKKAKAIYTNIYNYSKKLKDTDPTTYEKVSKILFCKDPIEYTLDRIKEIERSQSIEK</sequence>
<dbReference type="PATRIC" id="fig|1235804.3.peg.1959"/>
<feature type="coiled-coil region" evidence="1">
    <location>
        <begin position="245"/>
        <end position="274"/>
    </location>
</feature>
<evidence type="ECO:0000313" key="2">
    <source>
        <dbReference type="EMBL" id="EMZ38282.1"/>
    </source>
</evidence>
<keyword evidence="1" id="KW-0175">Coiled coil</keyword>
<organism evidence="2 3">
    <name type="scientific">Helicobacter bilis WiWa</name>
    <dbReference type="NCBI Taxonomy" id="1235804"/>
    <lineage>
        <taxon>Bacteria</taxon>
        <taxon>Pseudomonadati</taxon>
        <taxon>Campylobacterota</taxon>
        <taxon>Epsilonproteobacteria</taxon>
        <taxon>Campylobacterales</taxon>
        <taxon>Helicobacteraceae</taxon>
        <taxon>Helicobacter</taxon>
    </lineage>
</organism>
<dbReference type="Gene3D" id="3.30.930.30">
    <property type="match status" value="1"/>
</dbReference>